<comment type="caution">
    <text evidence="3">The sequence shown here is derived from an EMBL/GenBank/DDBJ whole genome shotgun (WGS) entry which is preliminary data.</text>
</comment>
<protein>
    <recommendedName>
        <fullName evidence="1">LPS-assembly protein LptD</fullName>
    </recommendedName>
</protein>
<feature type="domain" description="LptD C-terminal" evidence="2">
    <location>
        <begin position="299"/>
        <end position="659"/>
    </location>
</feature>
<evidence type="ECO:0000256" key="1">
    <source>
        <dbReference type="HAMAP-Rule" id="MF_01411"/>
    </source>
</evidence>
<evidence type="ECO:0000313" key="3">
    <source>
        <dbReference type="EMBL" id="NVO23661.1"/>
    </source>
</evidence>
<dbReference type="GO" id="GO:1990351">
    <property type="term" value="C:transporter complex"/>
    <property type="evidence" value="ECO:0007669"/>
    <property type="project" value="TreeGrafter"/>
</dbReference>
<dbReference type="InterPro" id="IPR020889">
    <property type="entry name" value="LipoPS_assembly_LptD"/>
</dbReference>
<comment type="caution">
    <text evidence="1">Lacks conserved residue(s) required for the propagation of feature annotation.</text>
</comment>
<dbReference type="GO" id="GO:0015920">
    <property type="term" value="P:lipopolysaccharide transport"/>
    <property type="evidence" value="ECO:0007669"/>
    <property type="project" value="InterPro"/>
</dbReference>
<evidence type="ECO:0000313" key="4">
    <source>
        <dbReference type="Proteomes" id="UP000592216"/>
    </source>
</evidence>
<dbReference type="Proteomes" id="UP000592216">
    <property type="component" value="Unassembled WGS sequence"/>
</dbReference>
<dbReference type="GO" id="GO:0043165">
    <property type="term" value="P:Gram-negative-bacterium-type cell outer membrane assembly"/>
    <property type="evidence" value="ECO:0007669"/>
    <property type="project" value="UniProtKB-UniRule"/>
</dbReference>
<gene>
    <name evidence="1" type="primary">lptD</name>
    <name evidence="3" type="ORF">HJ536_09865</name>
</gene>
<dbReference type="PANTHER" id="PTHR30189">
    <property type="entry name" value="LPS-ASSEMBLY PROTEIN"/>
    <property type="match status" value="1"/>
</dbReference>
<comment type="function">
    <text evidence="1">Involved in the assembly of lipopolysaccharide (LPS) at the surface of the outer membrane.</text>
</comment>
<dbReference type="GO" id="GO:0009279">
    <property type="term" value="C:cell outer membrane"/>
    <property type="evidence" value="ECO:0007669"/>
    <property type="project" value="UniProtKB-SubCell"/>
</dbReference>
<reference evidence="3 4" key="1">
    <citation type="submission" date="2020-04" db="EMBL/GenBank/DDBJ databases">
        <title>Donghicola sp., a member of the Rhodobacteraceae family isolated from mangrove forest in Thailand.</title>
        <authorList>
            <person name="Charoenyingcharoen P."/>
            <person name="Yukphan P."/>
        </authorList>
    </citation>
    <scope>NUCLEOTIDE SEQUENCE [LARGE SCALE GENOMIC DNA]</scope>
    <source>
        <strain evidence="3 4">B5-SW-15</strain>
    </source>
</reference>
<dbReference type="EMBL" id="JABCJE010000003">
    <property type="protein sequence ID" value="NVO23661.1"/>
    <property type="molecule type" value="Genomic_DNA"/>
</dbReference>
<dbReference type="InterPro" id="IPR050218">
    <property type="entry name" value="LptD"/>
</dbReference>
<dbReference type="InterPro" id="IPR007543">
    <property type="entry name" value="LptD_C"/>
</dbReference>
<comment type="similarity">
    <text evidence="1">Belongs to the LptD family.</text>
</comment>
<evidence type="ECO:0000259" key="2">
    <source>
        <dbReference type="Pfam" id="PF04453"/>
    </source>
</evidence>
<keyword evidence="1" id="KW-0998">Cell outer membrane</keyword>
<dbReference type="Gene3D" id="2.60.450.10">
    <property type="entry name" value="Lipopolysaccharide (LPS) transport protein A like domain"/>
    <property type="match status" value="1"/>
</dbReference>
<proteinExistence type="inferred from homology"/>
<keyword evidence="1" id="KW-0472">Membrane</keyword>
<comment type="subunit">
    <text evidence="1">Component of the lipopolysaccharide transport and assembly complex.</text>
</comment>
<dbReference type="PANTHER" id="PTHR30189:SF1">
    <property type="entry name" value="LPS-ASSEMBLY PROTEIN LPTD"/>
    <property type="match status" value="1"/>
</dbReference>
<dbReference type="Pfam" id="PF04453">
    <property type="entry name" value="LptD"/>
    <property type="match status" value="1"/>
</dbReference>
<name>A0A850QCQ6_9RHOB</name>
<dbReference type="AlphaFoldDB" id="A0A850QCQ6"/>
<comment type="subcellular location">
    <subcellularLocation>
        <location evidence="1">Cell outer membrane</location>
    </subcellularLocation>
</comment>
<feature type="chain" id="PRO_5033176082" description="LPS-assembly protein LptD" evidence="1">
    <location>
        <begin position="46"/>
        <end position="734"/>
    </location>
</feature>
<dbReference type="HAMAP" id="MF_01411">
    <property type="entry name" value="LPS_assembly_LptD"/>
    <property type="match status" value="1"/>
</dbReference>
<organism evidence="3 4">
    <name type="scientific">Donghicola mangrovi</name>
    <dbReference type="NCBI Taxonomy" id="2729614"/>
    <lineage>
        <taxon>Bacteria</taxon>
        <taxon>Pseudomonadati</taxon>
        <taxon>Pseudomonadota</taxon>
        <taxon>Alphaproteobacteria</taxon>
        <taxon>Rhodobacterales</taxon>
        <taxon>Roseobacteraceae</taxon>
        <taxon>Donghicola</taxon>
    </lineage>
</organism>
<accession>A0A850QCQ6</accession>
<sequence precursor="true">MGAPCGGNSSAAWSHSAPRGRIMRKTWFGKAALIGALFASTSALAQATQTEDAPVYLIADQVFLDGEDLLVASGHVEARQGERRLIAEKITYDQTSDTLTIEGSIRLEDGSNTVVLADSAELSDDMREGILRGARLILEDQLQMAAVEMQRTGARYQQLSKVAVTSCHVCDDGKPPLWQIRARRVIHDQETRNIYFEGAQLRVLDVPVFYLPKMRLPDPTVKRARGFLIPEIVSSSTLGTGIRTPYFLPIGDHADLTVSPLLSAETKTVELRYRQAFYNGDIEINAAGSQDTLRQDVGRSYVFADGKFQLPKKFRLQFDIETTSDSTYLQDYDYSSKDRLDSALLLTRDTRTSSFGLGGTFFETLRSSEENDTQASRVGEARYELRMTPQAIGGEARLGLLMHEHVRDSRTDIVGRDVQRVASSFDWRRSWIVGNGFDFQLLGGATTGYFDLDDDSTLRERTDYTIPYASATLRWPLEAVGAQGGTHLLEPVIQLAWSKDDTTNIPNDESTDVEFDSGNLFSLSRFPAPDQTEDGLRANIGLGWTRWGADGSYSHLSLGRVIRAEKDNRFSGSSGLAGLESDWLFETQIGQVEGPMLTARSLLDDHLRLAKVEAQLGWEFNRGTLDATYLWLDKDAQEDRDREVSEWTLGANYQFADFWTGAVEWRYDLVDDYTSKAGLGLRYENECVKVDLSASRRFTSSDNLNPSTTVGLTVSLSGFSAGRSSGAVRQTCKT</sequence>
<keyword evidence="1" id="KW-0732">Signal</keyword>
<feature type="signal peptide" evidence="1">
    <location>
        <begin position="1"/>
        <end position="45"/>
    </location>
</feature>